<dbReference type="GO" id="GO:0008168">
    <property type="term" value="F:methyltransferase activity"/>
    <property type="evidence" value="ECO:0007669"/>
    <property type="project" value="UniProtKB-KW"/>
</dbReference>
<dbReference type="PANTHER" id="PTHR43861">
    <property type="entry name" value="TRANS-ACONITATE 2-METHYLTRANSFERASE-RELATED"/>
    <property type="match status" value="1"/>
</dbReference>
<dbReference type="Gene3D" id="3.40.50.150">
    <property type="entry name" value="Vaccinia Virus protein VP39"/>
    <property type="match status" value="1"/>
</dbReference>
<proteinExistence type="predicted"/>
<dbReference type="AlphaFoldDB" id="A0AAW9HUR8"/>
<evidence type="ECO:0000313" key="3">
    <source>
        <dbReference type="Proteomes" id="UP001281731"/>
    </source>
</evidence>
<organism evidence="2 3">
    <name type="scientific">Actinotignum urinale</name>
    <dbReference type="NCBI Taxonomy" id="190146"/>
    <lineage>
        <taxon>Bacteria</taxon>
        <taxon>Bacillati</taxon>
        <taxon>Actinomycetota</taxon>
        <taxon>Actinomycetes</taxon>
        <taxon>Actinomycetales</taxon>
        <taxon>Actinomycetaceae</taxon>
        <taxon>Actinotignum</taxon>
    </lineage>
</organism>
<keyword evidence="2" id="KW-0489">Methyltransferase</keyword>
<keyword evidence="2" id="KW-0808">Transferase</keyword>
<dbReference type="RefSeq" id="WP_320756431.1">
    <property type="nucleotide sequence ID" value="NZ_JAWNGC010000003.1"/>
</dbReference>
<gene>
    <name evidence="2" type="ORF">R6G80_03515</name>
</gene>
<sequence>MTPQKMLDEWHKQQTAFIELRDLRTRFLVDIVEYHRQRLGRPLTIVDVGCGPGSLGTAILERIPDSRVYGLDRDPLLLRLGRETNKHGENFTFLDVDITSEDLAEQLPVQQIDVTVSATALHWLMPQDLVQLYQAVGKLTVDGGLFMNADHLDYDGRTQTFLDEYSQQYKTTHLKDSYAKGAMSWQTWWEEMKALPGWEKERDEWEKRWEGKKTAPHVSEDFHFEALRAAGFGQTGTVYQWLEDRLILAVK</sequence>
<dbReference type="InterPro" id="IPR029063">
    <property type="entry name" value="SAM-dependent_MTases_sf"/>
</dbReference>
<dbReference type="InterPro" id="IPR013217">
    <property type="entry name" value="Methyltransf_12"/>
</dbReference>
<dbReference type="CDD" id="cd02440">
    <property type="entry name" value="AdoMet_MTases"/>
    <property type="match status" value="1"/>
</dbReference>
<feature type="domain" description="Methyltransferase type 12" evidence="1">
    <location>
        <begin position="46"/>
        <end position="146"/>
    </location>
</feature>
<dbReference type="Proteomes" id="UP001281731">
    <property type="component" value="Unassembled WGS sequence"/>
</dbReference>
<evidence type="ECO:0000313" key="2">
    <source>
        <dbReference type="EMBL" id="MDY5154793.1"/>
    </source>
</evidence>
<dbReference type="Pfam" id="PF08242">
    <property type="entry name" value="Methyltransf_12"/>
    <property type="match status" value="1"/>
</dbReference>
<dbReference type="PANTHER" id="PTHR43861:SF1">
    <property type="entry name" value="TRANS-ACONITATE 2-METHYLTRANSFERASE"/>
    <property type="match status" value="1"/>
</dbReference>
<dbReference type="EMBL" id="JAWNGC010000003">
    <property type="protein sequence ID" value="MDY5154793.1"/>
    <property type="molecule type" value="Genomic_DNA"/>
</dbReference>
<dbReference type="GO" id="GO:0032259">
    <property type="term" value="P:methylation"/>
    <property type="evidence" value="ECO:0007669"/>
    <property type="project" value="UniProtKB-KW"/>
</dbReference>
<accession>A0AAW9HUR8</accession>
<protein>
    <submittedName>
        <fullName evidence="2">Methyltransferase</fullName>
    </submittedName>
</protein>
<evidence type="ECO:0000259" key="1">
    <source>
        <dbReference type="Pfam" id="PF08242"/>
    </source>
</evidence>
<name>A0AAW9HUR8_9ACTO</name>
<comment type="caution">
    <text evidence="2">The sequence shown here is derived from an EMBL/GenBank/DDBJ whole genome shotgun (WGS) entry which is preliminary data.</text>
</comment>
<reference evidence="2" key="1">
    <citation type="submission" date="2023-10" db="EMBL/GenBank/DDBJ databases">
        <title>Whole Genome based description of the genera Actinobaculum and Actinotignum reveals a complex phylogenetic relationship within the species included in the genus Actinotignum.</title>
        <authorList>
            <person name="Jensen C.S."/>
            <person name="Dargis R."/>
            <person name="Kemp M."/>
            <person name="Christensen J.J."/>
        </authorList>
    </citation>
    <scope>NUCLEOTIDE SEQUENCE</scope>
    <source>
        <strain evidence="2">SLA_B511</strain>
    </source>
</reference>
<dbReference type="SUPFAM" id="SSF53335">
    <property type="entry name" value="S-adenosyl-L-methionine-dependent methyltransferases"/>
    <property type="match status" value="1"/>
</dbReference>